<dbReference type="InterPro" id="IPR041891">
    <property type="entry name" value="Alpha_CA_prokaryot-like"/>
</dbReference>
<dbReference type="AlphaFoldDB" id="A0A835R8P9"/>
<evidence type="ECO:0000256" key="3">
    <source>
        <dbReference type="ARBA" id="ARBA00022723"/>
    </source>
</evidence>
<dbReference type="Proteomes" id="UP000639772">
    <property type="component" value="Unassembled WGS sequence"/>
</dbReference>
<evidence type="ECO:0000256" key="2">
    <source>
        <dbReference type="ARBA" id="ARBA00012925"/>
    </source>
</evidence>
<dbReference type="GO" id="GO:0004089">
    <property type="term" value="F:carbonate dehydratase activity"/>
    <property type="evidence" value="ECO:0007669"/>
    <property type="project" value="UniProtKB-UniRule"/>
</dbReference>
<dbReference type="GO" id="GO:0008270">
    <property type="term" value="F:zinc ion binding"/>
    <property type="evidence" value="ECO:0007669"/>
    <property type="project" value="UniProtKB-UniRule"/>
</dbReference>
<feature type="domain" description="Alpha-carbonic anhydrase" evidence="7">
    <location>
        <begin position="28"/>
        <end position="269"/>
    </location>
</feature>
<proteinExistence type="inferred from homology"/>
<dbReference type="CDD" id="cd03124">
    <property type="entry name" value="alpha_CA_prokaryotic_like"/>
    <property type="match status" value="1"/>
</dbReference>
<dbReference type="Gene3D" id="3.10.200.10">
    <property type="entry name" value="Alpha carbonic anhydrase"/>
    <property type="match status" value="1"/>
</dbReference>
<keyword evidence="6" id="KW-0732">Signal</keyword>
<comment type="caution">
    <text evidence="8">The sequence shown here is derived from an EMBL/GenBank/DDBJ whole genome shotgun (WGS) entry which is preliminary data.</text>
</comment>
<dbReference type="EC" id="4.2.1.1" evidence="2 6"/>
<dbReference type="InterPro" id="IPR018338">
    <property type="entry name" value="Carbonic_anhydrase_a-class_CS"/>
</dbReference>
<keyword evidence="3 6" id="KW-0479">Metal-binding</keyword>
<dbReference type="OrthoDB" id="429145at2759"/>
<dbReference type="GO" id="GO:0006730">
    <property type="term" value="P:one-carbon metabolic process"/>
    <property type="evidence" value="ECO:0007669"/>
    <property type="project" value="TreeGrafter"/>
</dbReference>
<evidence type="ECO:0000259" key="7">
    <source>
        <dbReference type="PROSITE" id="PS51144"/>
    </source>
</evidence>
<reference evidence="8 9" key="1">
    <citation type="journal article" date="2020" name="Nat. Food">
        <title>A phased Vanilla planifolia genome enables genetic improvement of flavour and production.</title>
        <authorList>
            <person name="Hasing T."/>
            <person name="Tang H."/>
            <person name="Brym M."/>
            <person name="Khazi F."/>
            <person name="Huang T."/>
            <person name="Chambers A.H."/>
        </authorList>
    </citation>
    <scope>NUCLEOTIDE SEQUENCE [LARGE SCALE GENOMIC DNA]</scope>
    <source>
        <tissue evidence="8">Leaf</tissue>
    </source>
</reference>
<evidence type="ECO:0000313" key="9">
    <source>
        <dbReference type="Proteomes" id="UP000639772"/>
    </source>
</evidence>
<evidence type="ECO:0000313" key="8">
    <source>
        <dbReference type="EMBL" id="KAG0487655.1"/>
    </source>
</evidence>
<dbReference type="PANTHER" id="PTHR18952">
    <property type="entry name" value="CARBONIC ANHYDRASE"/>
    <property type="match status" value="1"/>
</dbReference>
<keyword evidence="4 6" id="KW-0862">Zinc</keyword>
<dbReference type="PROSITE" id="PS00162">
    <property type="entry name" value="ALPHA_CA_1"/>
    <property type="match status" value="1"/>
</dbReference>
<dbReference type="EMBL" id="JADCNM010000004">
    <property type="protein sequence ID" value="KAG0487655.1"/>
    <property type="molecule type" value="Genomic_DNA"/>
</dbReference>
<dbReference type="PROSITE" id="PS51144">
    <property type="entry name" value="ALPHA_CA_2"/>
    <property type="match status" value="1"/>
</dbReference>
<comment type="similarity">
    <text evidence="6">Belongs to the alpha-carbonic anhydrase family.</text>
</comment>
<feature type="chain" id="PRO_5033112731" description="Carbonic anhydrase" evidence="6">
    <location>
        <begin position="26"/>
        <end position="306"/>
    </location>
</feature>
<comment type="cofactor">
    <cofactor evidence="1 6">
        <name>Zn(2+)</name>
        <dbReference type="ChEBI" id="CHEBI:29105"/>
    </cofactor>
</comment>
<feature type="signal peptide" evidence="6">
    <location>
        <begin position="1"/>
        <end position="25"/>
    </location>
</feature>
<comment type="function">
    <text evidence="6">Reversible hydration of carbon dioxide.</text>
</comment>
<accession>A0A835R8P9</accession>
<dbReference type="Pfam" id="PF00194">
    <property type="entry name" value="Carb_anhydrase"/>
    <property type="match status" value="1"/>
</dbReference>
<evidence type="ECO:0000256" key="5">
    <source>
        <dbReference type="ARBA" id="ARBA00023239"/>
    </source>
</evidence>
<evidence type="ECO:0000256" key="4">
    <source>
        <dbReference type="ARBA" id="ARBA00022833"/>
    </source>
</evidence>
<protein>
    <recommendedName>
        <fullName evidence="2 6">Carbonic anhydrase</fullName>
        <ecNumber evidence="2 6">4.2.1.1</ecNumber>
    </recommendedName>
</protein>
<dbReference type="PANTHER" id="PTHR18952:SF253">
    <property type="entry name" value="OS08G0470200 PROTEIN"/>
    <property type="match status" value="1"/>
</dbReference>
<name>A0A835R8P9_VANPL</name>
<dbReference type="SMART" id="SM01057">
    <property type="entry name" value="Carb_anhydrase"/>
    <property type="match status" value="1"/>
</dbReference>
<dbReference type="SUPFAM" id="SSF51069">
    <property type="entry name" value="Carbonic anhydrase"/>
    <property type="match status" value="1"/>
</dbReference>
<evidence type="ECO:0000256" key="6">
    <source>
        <dbReference type="RuleBase" id="RU367011"/>
    </source>
</evidence>
<gene>
    <name evidence="8" type="ORF">HPP92_009750</name>
</gene>
<dbReference type="InterPro" id="IPR001148">
    <property type="entry name" value="CA_dom"/>
</dbReference>
<sequence length="306" mass="34232">MGESTRKPVIVLSLFVFLFFQGAQGRETGYSYTPGSESGPEKWGQLMTNWAACGTGRWQSPIDLQHERVEVVDGLGHLRRTYRPTPAVVKNRGHDIMVRWEADAGGLWINGTEYRLQQLHWHVPSEHTVDGRRFALELHMVHQTADNATAVVGVLYTKGQPDSFIAEMESHIRKVKDVEGAEVEVGLVNPWRVKWGSRKYYRYLGSLTAPPCTEGVKWTIIKKLRTVSREQLRMLKGAVHNPHNLYPRTDTQLVSSSLLSNKAAINNNVALPVPSACPSTTSASTHHLNSISTLCKERQSKAAPPF</sequence>
<comment type="catalytic activity">
    <reaction evidence="6">
        <text>hydrogencarbonate + H(+) = CO2 + H2O</text>
        <dbReference type="Rhea" id="RHEA:10748"/>
        <dbReference type="ChEBI" id="CHEBI:15377"/>
        <dbReference type="ChEBI" id="CHEBI:15378"/>
        <dbReference type="ChEBI" id="CHEBI:16526"/>
        <dbReference type="ChEBI" id="CHEBI:17544"/>
        <dbReference type="EC" id="4.2.1.1"/>
    </reaction>
</comment>
<dbReference type="InterPro" id="IPR023561">
    <property type="entry name" value="Carbonic_anhydrase_a-class"/>
</dbReference>
<dbReference type="InterPro" id="IPR036398">
    <property type="entry name" value="CA_dom_sf"/>
</dbReference>
<keyword evidence="5 6" id="KW-0456">Lyase</keyword>
<organism evidence="8 9">
    <name type="scientific">Vanilla planifolia</name>
    <name type="common">Vanilla</name>
    <dbReference type="NCBI Taxonomy" id="51239"/>
    <lineage>
        <taxon>Eukaryota</taxon>
        <taxon>Viridiplantae</taxon>
        <taxon>Streptophyta</taxon>
        <taxon>Embryophyta</taxon>
        <taxon>Tracheophyta</taxon>
        <taxon>Spermatophyta</taxon>
        <taxon>Magnoliopsida</taxon>
        <taxon>Liliopsida</taxon>
        <taxon>Asparagales</taxon>
        <taxon>Orchidaceae</taxon>
        <taxon>Vanilloideae</taxon>
        <taxon>Vanilleae</taxon>
        <taxon>Vanilla</taxon>
    </lineage>
</organism>
<evidence type="ECO:0000256" key="1">
    <source>
        <dbReference type="ARBA" id="ARBA00001947"/>
    </source>
</evidence>